<comment type="caution">
    <text evidence="1">The sequence shown here is derived from an EMBL/GenBank/DDBJ whole genome shotgun (WGS) entry which is preliminary data.</text>
</comment>
<reference evidence="1" key="1">
    <citation type="submission" date="2022-12" db="EMBL/GenBank/DDBJ databases">
        <title>Genome Sequence of Lasiodiplodia mahajangana.</title>
        <authorList>
            <person name="Buettner E."/>
        </authorList>
    </citation>
    <scope>NUCLEOTIDE SEQUENCE</scope>
    <source>
        <strain evidence="1">VT137</strain>
    </source>
</reference>
<organism evidence="1 2">
    <name type="scientific">Lasiodiplodia mahajangana</name>
    <dbReference type="NCBI Taxonomy" id="1108764"/>
    <lineage>
        <taxon>Eukaryota</taxon>
        <taxon>Fungi</taxon>
        <taxon>Dikarya</taxon>
        <taxon>Ascomycota</taxon>
        <taxon>Pezizomycotina</taxon>
        <taxon>Dothideomycetes</taxon>
        <taxon>Dothideomycetes incertae sedis</taxon>
        <taxon>Botryosphaeriales</taxon>
        <taxon>Botryosphaeriaceae</taxon>
        <taxon>Lasiodiplodia</taxon>
    </lineage>
</organism>
<proteinExistence type="predicted"/>
<accession>A0ACC2JC16</accession>
<keyword evidence="2" id="KW-1185">Reference proteome</keyword>
<protein>
    <submittedName>
        <fullName evidence="1">Uncharacterized protein</fullName>
    </submittedName>
</protein>
<evidence type="ECO:0000313" key="2">
    <source>
        <dbReference type="Proteomes" id="UP001153332"/>
    </source>
</evidence>
<name>A0ACC2JC16_9PEZI</name>
<gene>
    <name evidence="1" type="ORF">O1611_g8814</name>
</gene>
<dbReference type="Proteomes" id="UP001153332">
    <property type="component" value="Unassembled WGS sequence"/>
</dbReference>
<dbReference type="EMBL" id="JAPUUL010002743">
    <property type="protein sequence ID" value="KAJ8124827.1"/>
    <property type="molecule type" value="Genomic_DNA"/>
</dbReference>
<evidence type="ECO:0000313" key="1">
    <source>
        <dbReference type="EMBL" id="KAJ8124827.1"/>
    </source>
</evidence>
<sequence length="93" mass="10013">MLRSRQATKAVRALAQSSRQPHRPFTVSPVTSTIKSSTQLPSAIRNQTTAAQSTPAYSQARDIPAPAFNSANAKDRSHVQPLVNPGTPEMDES</sequence>